<feature type="compositionally biased region" description="Polar residues" evidence="1">
    <location>
        <begin position="168"/>
        <end position="179"/>
    </location>
</feature>
<dbReference type="OrthoDB" id="4927131at2759"/>
<dbReference type="EMBL" id="NJEU01000536">
    <property type="protein sequence ID" value="PHH73031.1"/>
    <property type="molecule type" value="Genomic_DNA"/>
</dbReference>
<feature type="region of interest" description="Disordered" evidence="1">
    <location>
        <begin position="1"/>
        <end position="84"/>
    </location>
</feature>
<sequence>MTPDTASSLYPDRPIRPLPKRRLRERLSPQAAESIKYPPSTQEKAPLFYYPPFTPRQEAIAPPRTDPATSIASARKPDSSPSYQAYASLRSGILRRVGEGSEGGLRSTLVTRPAPEILTRPPRDTTRPHQPRQPEPPPSVASSVDGYESFENTNNKKKRKIPSAGDSVLNNGHSLNSDMGTLAVSNGAHPPANDTHGDVTHHNPSTYSASGPYMPSGVHCEPCRMETANGKGGH</sequence>
<proteinExistence type="predicted"/>
<evidence type="ECO:0000313" key="3">
    <source>
        <dbReference type="Proteomes" id="UP000224854"/>
    </source>
</evidence>
<organism evidence="2 3">
    <name type="scientific">Ophiocordyceps australis</name>
    <dbReference type="NCBI Taxonomy" id="1399860"/>
    <lineage>
        <taxon>Eukaryota</taxon>
        <taxon>Fungi</taxon>
        <taxon>Dikarya</taxon>
        <taxon>Ascomycota</taxon>
        <taxon>Pezizomycotina</taxon>
        <taxon>Sordariomycetes</taxon>
        <taxon>Hypocreomycetidae</taxon>
        <taxon>Hypocreales</taxon>
        <taxon>Ophiocordycipitaceae</taxon>
        <taxon>Ophiocordyceps</taxon>
    </lineage>
</organism>
<feature type="region of interest" description="Disordered" evidence="1">
    <location>
        <begin position="96"/>
        <end position="213"/>
    </location>
</feature>
<dbReference type="AlphaFoldDB" id="A0A2C5Z1H7"/>
<name>A0A2C5Z1H7_9HYPO</name>
<evidence type="ECO:0000313" key="2">
    <source>
        <dbReference type="EMBL" id="PHH73031.1"/>
    </source>
</evidence>
<protein>
    <submittedName>
        <fullName evidence="2">Uncharacterized protein</fullName>
    </submittedName>
</protein>
<gene>
    <name evidence="2" type="ORF">CDD82_5678</name>
</gene>
<dbReference type="Proteomes" id="UP000224854">
    <property type="component" value="Unassembled WGS sequence"/>
</dbReference>
<evidence type="ECO:0000256" key="1">
    <source>
        <dbReference type="SAM" id="MobiDB-lite"/>
    </source>
</evidence>
<keyword evidence="3" id="KW-1185">Reference proteome</keyword>
<accession>A0A2C5Z1H7</accession>
<reference evidence="2 3" key="1">
    <citation type="submission" date="2017-06" db="EMBL/GenBank/DDBJ databases">
        <title>Ant-infecting Ophiocordyceps genomes reveal a high diversity of potential behavioral manipulation genes and a possible major role for enterotoxins.</title>
        <authorList>
            <person name="De Bekker C."/>
            <person name="Evans H.C."/>
            <person name="Brachmann A."/>
            <person name="Hughes D.P."/>
        </authorList>
    </citation>
    <scope>NUCLEOTIDE SEQUENCE [LARGE SCALE GENOMIC DNA]</scope>
    <source>
        <strain evidence="2 3">1348a</strain>
    </source>
</reference>
<comment type="caution">
    <text evidence="2">The sequence shown here is derived from an EMBL/GenBank/DDBJ whole genome shotgun (WGS) entry which is preliminary data.</text>
</comment>